<dbReference type="InterPro" id="IPR036390">
    <property type="entry name" value="WH_DNA-bd_sf"/>
</dbReference>
<dbReference type="KEGG" id="sdd:D9753_29640"/>
<dbReference type="Pfam" id="PF12802">
    <property type="entry name" value="MarR_2"/>
    <property type="match status" value="1"/>
</dbReference>
<dbReference type="SUPFAM" id="SSF46785">
    <property type="entry name" value="Winged helix' DNA-binding domain"/>
    <property type="match status" value="1"/>
</dbReference>
<evidence type="ECO:0000259" key="2">
    <source>
        <dbReference type="Pfam" id="PF12802"/>
    </source>
</evidence>
<dbReference type="Gene3D" id="3.30.420.40">
    <property type="match status" value="2"/>
</dbReference>
<dbReference type="CDD" id="cd00090">
    <property type="entry name" value="HTH_ARSR"/>
    <property type="match status" value="1"/>
</dbReference>
<dbReference type="InterPro" id="IPR000835">
    <property type="entry name" value="HTH_MarR-typ"/>
</dbReference>
<protein>
    <submittedName>
        <fullName evidence="3">ROK family protein</fullName>
    </submittedName>
</protein>
<dbReference type="InterPro" id="IPR000600">
    <property type="entry name" value="ROK"/>
</dbReference>
<dbReference type="Pfam" id="PF00480">
    <property type="entry name" value="ROK"/>
    <property type="match status" value="2"/>
</dbReference>
<name>A0A3G2JIW7_9ACTN</name>
<organism evidence="3 4">
    <name type="scientific">Streptomyces dangxiongensis</name>
    <dbReference type="NCBI Taxonomy" id="1442032"/>
    <lineage>
        <taxon>Bacteria</taxon>
        <taxon>Bacillati</taxon>
        <taxon>Actinomycetota</taxon>
        <taxon>Actinomycetes</taxon>
        <taxon>Kitasatosporales</taxon>
        <taxon>Streptomycetaceae</taxon>
        <taxon>Streptomyces</taxon>
    </lineage>
</organism>
<dbReference type="RefSeq" id="WP_121789795.1">
    <property type="nucleotide sequence ID" value="NZ_CP033073.1"/>
</dbReference>
<dbReference type="PANTHER" id="PTHR18964">
    <property type="entry name" value="ROK (REPRESSOR, ORF, KINASE) FAMILY"/>
    <property type="match status" value="1"/>
</dbReference>
<dbReference type="SUPFAM" id="SSF53067">
    <property type="entry name" value="Actin-like ATPase domain"/>
    <property type="match status" value="1"/>
</dbReference>
<dbReference type="OrthoDB" id="3523179at2"/>
<dbReference type="Gene3D" id="1.10.10.10">
    <property type="entry name" value="Winged helix-like DNA-binding domain superfamily/Winged helix DNA-binding domain"/>
    <property type="match status" value="1"/>
</dbReference>
<feature type="domain" description="HTH marR-type" evidence="2">
    <location>
        <begin position="16"/>
        <end position="66"/>
    </location>
</feature>
<evidence type="ECO:0000313" key="3">
    <source>
        <dbReference type="EMBL" id="AYN42366.1"/>
    </source>
</evidence>
<comment type="similarity">
    <text evidence="1">Belongs to the ROK (NagC/XylR) family.</text>
</comment>
<proteinExistence type="inferred from homology"/>
<dbReference type="AlphaFoldDB" id="A0A3G2JIW7"/>
<dbReference type="InterPro" id="IPR036388">
    <property type="entry name" value="WH-like_DNA-bd_sf"/>
</dbReference>
<evidence type="ECO:0000256" key="1">
    <source>
        <dbReference type="ARBA" id="ARBA00006479"/>
    </source>
</evidence>
<dbReference type="PANTHER" id="PTHR18964:SF149">
    <property type="entry name" value="BIFUNCTIONAL UDP-N-ACETYLGLUCOSAMINE 2-EPIMERASE_N-ACETYLMANNOSAMINE KINASE"/>
    <property type="match status" value="1"/>
</dbReference>
<accession>A0A3G2JIW7</accession>
<dbReference type="GO" id="GO:0003700">
    <property type="term" value="F:DNA-binding transcription factor activity"/>
    <property type="evidence" value="ECO:0007669"/>
    <property type="project" value="InterPro"/>
</dbReference>
<dbReference type="CDD" id="cd23763">
    <property type="entry name" value="ASKHA_ATPase_ROK"/>
    <property type="match status" value="1"/>
</dbReference>
<gene>
    <name evidence="3" type="ORF">D9753_29640</name>
</gene>
<dbReference type="InterPro" id="IPR011991">
    <property type="entry name" value="ArsR-like_HTH"/>
</dbReference>
<evidence type="ECO:0000313" key="4">
    <source>
        <dbReference type="Proteomes" id="UP000268329"/>
    </source>
</evidence>
<dbReference type="EMBL" id="CP033073">
    <property type="protein sequence ID" value="AYN42366.1"/>
    <property type="molecule type" value="Genomic_DNA"/>
</dbReference>
<sequence>MPATPSTARAINDRLALRLLQQEGPLTAGRLKQLTGLSRPTVADLVDRLTAAGLITVVGESGEQRRGPNARLYGIVAGRAHLAALDVRTAGVVVLVSDLLGRVLAEGSVPIGGDAGTGTAVEQAVAAVERTAEEAGAERLHTVGIGAPGLIDPVTGDLRDSAGLPAWHRSLATALQERLPGARVTVENETNLAALAEQREGAARDRDTFVLLWLGHGVGAAVVLDGALRRGASGGTGEIGFLPVPGTDSLPSARDCGGGFHALTGAAALTSLATRCGLPTPPTTDGAGAAAVVRGAVAEVTGAGARSGDGVPGAGPVGLVTGEEVPGVMTEVLGGTGGGPSHRFLRLLADRVAVGVASVVAVLDPGCVVLGGEVGRAGGAVLAGLVEERLRAMSPLRTEVRASGLGGAAVLRGALLTARDRAQDELFAPPERPAP</sequence>
<reference evidence="3 4" key="1">
    <citation type="submission" date="2018-10" db="EMBL/GenBank/DDBJ databases">
        <title>The genome of Streptomyces dangxiongensis Z022.</title>
        <authorList>
            <person name="Zhang B."/>
        </authorList>
    </citation>
    <scope>NUCLEOTIDE SEQUENCE [LARGE SCALE GENOMIC DNA]</scope>
    <source>
        <strain evidence="3 4">Z022</strain>
    </source>
</reference>
<keyword evidence="4" id="KW-1185">Reference proteome</keyword>
<dbReference type="InterPro" id="IPR043129">
    <property type="entry name" value="ATPase_NBD"/>
</dbReference>
<dbReference type="Proteomes" id="UP000268329">
    <property type="component" value="Chromosome"/>
</dbReference>